<dbReference type="SUPFAM" id="SSF81837">
    <property type="entry name" value="BEACH domain"/>
    <property type="match status" value="1"/>
</dbReference>
<dbReference type="InterPro" id="IPR036372">
    <property type="entry name" value="BEACH_dom_sf"/>
</dbReference>
<dbReference type="Pfam" id="PF02138">
    <property type="entry name" value="Beach"/>
    <property type="match status" value="1"/>
</dbReference>
<protein>
    <recommendedName>
        <fullName evidence="6">Beach-domain-containing protein</fullName>
    </recommendedName>
</protein>
<comment type="caution">
    <text evidence="4">The sequence shown here is derived from an EMBL/GenBank/DDBJ whole genome shotgun (WGS) entry which is preliminary data.</text>
</comment>
<feature type="region of interest" description="Disordered" evidence="1">
    <location>
        <begin position="909"/>
        <end position="959"/>
    </location>
</feature>
<dbReference type="InterPro" id="IPR001680">
    <property type="entry name" value="WD40_rpt"/>
</dbReference>
<feature type="domain" description="BEACH" evidence="2">
    <location>
        <begin position="1824"/>
        <end position="2112"/>
    </location>
</feature>
<feature type="compositionally biased region" description="Low complexity" evidence="1">
    <location>
        <begin position="937"/>
        <end position="959"/>
    </location>
</feature>
<keyword evidence="5" id="KW-1185">Reference proteome</keyword>
<evidence type="ECO:0000259" key="2">
    <source>
        <dbReference type="PROSITE" id="PS50197"/>
    </source>
</evidence>
<dbReference type="PANTHER" id="PTHR13743">
    <property type="entry name" value="BEIGE/BEACH-RELATED"/>
    <property type="match status" value="1"/>
</dbReference>
<evidence type="ECO:0000313" key="4">
    <source>
        <dbReference type="EMBL" id="CAI2371971.1"/>
    </source>
</evidence>
<feature type="domain" description="BEACH-type PH" evidence="3">
    <location>
        <begin position="1699"/>
        <end position="1817"/>
    </location>
</feature>
<name>A0AAD1UPS8_EUPCR</name>
<dbReference type="SMART" id="SM01026">
    <property type="entry name" value="Beach"/>
    <property type="match status" value="1"/>
</dbReference>
<feature type="compositionally biased region" description="Basic and acidic residues" evidence="1">
    <location>
        <begin position="858"/>
        <end position="868"/>
    </location>
</feature>
<dbReference type="EMBL" id="CAMPGE010013228">
    <property type="protein sequence ID" value="CAI2371971.1"/>
    <property type="molecule type" value="Genomic_DNA"/>
</dbReference>
<dbReference type="Gene3D" id="2.30.29.30">
    <property type="entry name" value="Pleckstrin-homology domain (PH domain)/Phosphotyrosine-binding domain (PTB)"/>
    <property type="match status" value="1"/>
</dbReference>
<sequence length="2431" mass="283648">METLSDYEESNSPLRDVDSEIRDSFALSEMNESVALSDLLPELVRIPDKDPAEYNIKNIITNPIAFKNIIKQFVNVSSVERIENINNILDKLKLCLHNNIIINNPMTYDKYPIDLVKLLLGAYFSDYSKEDPGTREALLKLIRAVTVGGRFSKAHFESVYGYITSKDPDDLLGALELIENMITIDKTHIPMFYFSDIDSYIEISSSLTIDKAFKNGFTIGFWFRIEELNGTSFEDYPSLFTIFCSGSGGFEAYFEGNILYYKTMSGKSYKSGPDENNSIAVFEFEAKTWYNLFICHKKKGLKILVNGELIKNIKSVEYPKNIDSGRLDKGFLCRKMTGQVSSIFIFSDYISPDITMEIYKRYPKSIHADKFLNDLDEVDQFKAEKLIDKIFGLYIPARAFKDTKGEIFIEFCSYHRRAKLSSQAGVFCQESQKNQFLFCGDVKALLPIMPLFKNIKDVELGRRTFNKFLDIIETFTQLLTEDNIKEFHLEGFFAGFFLLFYSIPLNFFTKYSIQSLIDIRFNLKKDSSFFNHMMHTTDIWINLDFEIQHFFWDYVNGIYSQDYKEYLKFIDIKRLLQIVKHLVNTKKGHCCEIHEKIKDPRSARKSAKYFPVTNLSEYIRPILEIVQNILSSCSKGNKDTSVTSCVTDLVSIITYKQTPCYRIEILKVIKNLVSEKEPNCHVFKIHLKEDKHFFMILKVFNESYYDVQTYCAEIIKYLDLDQSIKEKIFSFMNYSVCPPDQRDIDVSLEDMTAYHTPVFKNQFGNILDHSEQMRSQSSLYKAKKMNSSFEPSTVIRDYEEMKYERNTKVAFRDVQRRSSRKSINKLRRRLTDSNISENSEDYINFSQSYNSMHQSSKGKVEEDTKNSEESLEDIDEEDPLDTYLKHFADRKEVKESPVMDDENRIEVNHHRKSGKSISPSRQSIRKLEPTTTMIKGSTNLPLTSSLSSDGNNSGGNNELSKQEDFINEELNGLYHVFLSWVFSSRDELDLSRSIRYSSVLPLCLNLAAKSTKLMKLKVISDFNFMTAVDKNTTVIMAERTFSRWIIDLLYTEFPPKKDKDLDPIWEMGCKLYIQMAKTCLNSDTSSHFYIHQLLVWPMIKYLKHRSSKDRTSNDIKRRERMVRTILCSFLDTVSANKDREKWNPSFGRDSPFMKFWRNITQILFHIEELVLSFEYIRQAFSDDTSTPCKATSKRKKLIHDEFGSSLLERKADQSIFDNTKNYLFMSSVSNTWQDSRLLNMIFEIIEPIWVIKSKRRTSKSQKSSYSMQFKKIGYNQIEDQVLDCLDEITCGDANEKIQMFLAKKIYPEESKKKERHNFTFIKTAINLICIRITLENEKKFLFYYCKMLGDIAECCIYISENWTSQKSDEHSVIQSHLTKILAFILYFLHCEIRCEKGNKDYLCKTLDSIMATIFVIVLKKYPKDHEHSDPHSPQAKLVTRLLNGFFEEETDHTLLFTRKDLENYQAKDYKEIWTLLCSDQCSDFFDESKRFESIRQEFCKNNYCEIVAKERYTYAKKVRSDQNTWDYQEKKKYQEISIDITDKHERIKTLEEINTKDTILWIDIRQRKMKRYLRKAYNNLFLWKGVWRNKKLFDKYPENVPLKAFDFITKNLTKPILKNYASQGLCYYDEVEAENILKRDNIKYSGDNWRLLKCDDVFEDKIYINLKNRFFSRQMSSEEMKLLDSCYTALLDKYIFDYKEKDHILGEYKCTQLTPLYSKYGKILITTKKIVFLDSVYSSDLSSSGVYSNQSLDFFTYRKKPYKMLHSTYCISDIRYTFKRKFLFEHSCVDLIFTNCESLTINFKAKEDCTKFLKHLHDINPSTKTFMNGLKKSKATERWQRGEISNYFYLMLLNYLSSRSYNDLSQYPVIPWFIDQGLLHSRNFDETLIRDFGKNLLMLGGGKRLEQAIERYGEEDMDQKYHSGTHYSNPGVILQYLVRIPPFLDGLIKFQSGKLDCADRMFSNLAFSYNLALNEVGDMRELIPEALVLPEMYKNHLNVNFGETQDGDNVDHVILPEWAEENPYMFTCKFRELFESELVSENLQNWFDLIFGYKQKGEHAEEACNIFPPLSYEGSIDMADPENIAAKDSLVVQLYNYGQCPTQLLTDPHPCKEERKEPLKFISKEADLQAKPIDLNRQKYGEIKEIKFVNDSQFYMIYKKNRICKMAYNEYLEGGKKPLISDCSSGKVYKIVVDPLKIHSPEFASQNNLVPISTILVKHDLQILIGGYWDGMMVVQNFTKKQETGKKKHLYRITMIEASQSESIIITGTEKGDIAKWSHHEGEISFESLFFHHQNEVTGCCICEDMGVFATCSKDGTANLYVISATRDPQSGSQKSYILRSFRQPDDLPLEKVLISEAPLASIILLAEGKKLVSFSINGKYIESYEDLLMIENPLVITDTQFADKLVYGNTAGKLGKKLALCLVLTHSSIP</sequence>
<dbReference type="CDD" id="cd06071">
    <property type="entry name" value="Beach"/>
    <property type="match status" value="1"/>
</dbReference>
<dbReference type="InterPro" id="IPR050865">
    <property type="entry name" value="BEACH_Domain"/>
</dbReference>
<dbReference type="SUPFAM" id="SSF50978">
    <property type="entry name" value="WD40 repeat-like"/>
    <property type="match status" value="1"/>
</dbReference>
<dbReference type="InterPro" id="IPR023362">
    <property type="entry name" value="PH-BEACH_dom"/>
</dbReference>
<evidence type="ECO:0000259" key="3">
    <source>
        <dbReference type="PROSITE" id="PS51783"/>
    </source>
</evidence>
<dbReference type="InterPro" id="IPR013320">
    <property type="entry name" value="ConA-like_dom_sf"/>
</dbReference>
<dbReference type="InterPro" id="IPR011993">
    <property type="entry name" value="PH-like_dom_sf"/>
</dbReference>
<gene>
    <name evidence="4" type="ORF">ECRASSUSDP1_LOCUS13298</name>
</gene>
<reference evidence="4" key="1">
    <citation type="submission" date="2023-07" db="EMBL/GenBank/DDBJ databases">
        <authorList>
            <consortium name="AG Swart"/>
            <person name="Singh M."/>
            <person name="Singh A."/>
            <person name="Seah K."/>
            <person name="Emmerich C."/>
        </authorList>
    </citation>
    <scope>NUCLEOTIDE SEQUENCE</scope>
    <source>
        <strain evidence="4">DP1</strain>
    </source>
</reference>
<dbReference type="PROSITE" id="PS50197">
    <property type="entry name" value="BEACH"/>
    <property type="match status" value="1"/>
</dbReference>
<dbReference type="SMART" id="SM00320">
    <property type="entry name" value="WD40"/>
    <property type="match status" value="2"/>
</dbReference>
<evidence type="ECO:0000256" key="1">
    <source>
        <dbReference type="SAM" id="MobiDB-lite"/>
    </source>
</evidence>
<dbReference type="Gene3D" id="2.130.10.10">
    <property type="entry name" value="YVTN repeat-like/Quinoprotein amine dehydrogenase"/>
    <property type="match status" value="1"/>
</dbReference>
<dbReference type="Proteomes" id="UP001295684">
    <property type="component" value="Unassembled WGS sequence"/>
</dbReference>
<dbReference type="PANTHER" id="PTHR13743:SF112">
    <property type="entry name" value="BEACH DOMAIN-CONTAINING PROTEIN"/>
    <property type="match status" value="1"/>
</dbReference>
<evidence type="ECO:0000313" key="5">
    <source>
        <dbReference type="Proteomes" id="UP001295684"/>
    </source>
</evidence>
<dbReference type="InterPro" id="IPR015943">
    <property type="entry name" value="WD40/YVTN_repeat-like_dom_sf"/>
</dbReference>
<dbReference type="Gene3D" id="1.10.1540.10">
    <property type="entry name" value="BEACH domain"/>
    <property type="match status" value="1"/>
</dbReference>
<organism evidence="4 5">
    <name type="scientific">Euplotes crassus</name>
    <dbReference type="NCBI Taxonomy" id="5936"/>
    <lineage>
        <taxon>Eukaryota</taxon>
        <taxon>Sar</taxon>
        <taxon>Alveolata</taxon>
        <taxon>Ciliophora</taxon>
        <taxon>Intramacronucleata</taxon>
        <taxon>Spirotrichea</taxon>
        <taxon>Hypotrichia</taxon>
        <taxon>Euplotida</taxon>
        <taxon>Euplotidae</taxon>
        <taxon>Moneuplotes</taxon>
    </lineage>
</organism>
<evidence type="ECO:0008006" key="6">
    <source>
        <dbReference type="Google" id="ProtNLM"/>
    </source>
</evidence>
<dbReference type="InterPro" id="IPR000409">
    <property type="entry name" value="BEACH_dom"/>
</dbReference>
<dbReference type="PROSITE" id="PS51783">
    <property type="entry name" value="PH_BEACH"/>
    <property type="match status" value="1"/>
</dbReference>
<dbReference type="SUPFAM" id="SSF49899">
    <property type="entry name" value="Concanavalin A-like lectins/glucanases"/>
    <property type="match status" value="1"/>
</dbReference>
<accession>A0AAD1UPS8</accession>
<feature type="region of interest" description="Disordered" evidence="1">
    <location>
        <begin position="853"/>
        <end position="876"/>
    </location>
</feature>
<dbReference type="SUPFAM" id="SSF50729">
    <property type="entry name" value="PH domain-like"/>
    <property type="match status" value="1"/>
</dbReference>
<proteinExistence type="predicted"/>
<dbReference type="Gene3D" id="2.60.120.200">
    <property type="match status" value="1"/>
</dbReference>
<dbReference type="InterPro" id="IPR036322">
    <property type="entry name" value="WD40_repeat_dom_sf"/>
</dbReference>